<dbReference type="Proteomes" id="UP000372533">
    <property type="component" value="Unassembled WGS sequence"/>
</dbReference>
<evidence type="ECO:0000313" key="9">
    <source>
        <dbReference type="EMBL" id="CDS83048.1"/>
    </source>
</evidence>
<dbReference type="CDD" id="cd10563">
    <property type="entry name" value="CooF_like"/>
    <property type="match status" value="1"/>
</dbReference>
<feature type="domain" description="4Fe-4S ferredoxin-type" evidence="8">
    <location>
        <begin position="89"/>
        <end position="118"/>
    </location>
</feature>
<dbReference type="EMBL" id="CAADAN010000010">
    <property type="protein sequence ID" value="VFD33606.1"/>
    <property type="molecule type" value="Genomic_DNA"/>
</dbReference>
<evidence type="ECO:0000256" key="2">
    <source>
        <dbReference type="ARBA" id="ARBA00022485"/>
    </source>
</evidence>
<name>A0A069ARY1_CLODI</name>
<evidence type="ECO:0000313" key="12">
    <source>
        <dbReference type="EMBL" id="VFD33606.1"/>
    </source>
</evidence>
<evidence type="ECO:0000256" key="6">
    <source>
        <dbReference type="ARBA" id="ARBA00023004"/>
    </source>
</evidence>
<feature type="domain" description="4Fe-4S ferredoxin-type" evidence="8">
    <location>
        <begin position="6"/>
        <end position="25"/>
    </location>
</feature>
<evidence type="ECO:0000313" key="13">
    <source>
        <dbReference type="EMBL" id="VHY04913.1"/>
    </source>
</evidence>
<dbReference type="Gene3D" id="3.30.70.20">
    <property type="match status" value="2"/>
</dbReference>
<evidence type="ECO:0000313" key="10">
    <source>
        <dbReference type="EMBL" id="CDS83190.1"/>
    </source>
</evidence>
<gene>
    <name evidence="12" type="primary">dmsB_2</name>
    <name evidence="11" type="ORF">BN1095_210074</name>
    <name evidence="9" type="ORF">BN1096_160070</name>
    <name evidence="10" type="ORF">BN1097_140071</name>
    <name evidence="13" type="ORF">SAMEA1402366_01669</name>
    <name evidence="12" type="ORF">SAMEA1402399_02665</name>
</gene>
<dbReference type="InterPro" id="IPR017896">
    <property type="entry name" value="4Fe4S_Fe-S-bd"/>
</dbReference>
<dbReference type="InterPro" id="IPR017900">
    <property type="entry name" value="4Fe4S_Fe_S_CS"/>
</dbReference>
<dbReference type="PROSITE" id="PS00198">
    <property type="entry name" value="4FE4S_FER_1"/>
    <property type="match status" value="1"/>
</dbReference>
<keyword evidence="7" id="KW-0411">Iron-sulfur</keyword>
<keyword evidence="1" id="KW-0813">Transport</keyword>
<evidence type="ECO:0000313" key="14">
    <source>
        <dbReference type="Proteomes" id="UP000372533"/>
    </source>
</evidence>
<evidence type="ECO:0000313" key="11">
    <source>
        <dbReference type="EMBL" id="CDS97586.1"/>
    </source>
</evidence>
<evidence type="ECO:0000256" key="1">
    <source>
        <dbReference type="ARBA" id="ARBA00022448"/>
    </source>
</evidence>
<dbReference type="GO" id="GO:0046872">
    <property type="term" value="F:metal ion binding"/>
    <property type="evidence" value="ECO:0007669"/>
    <property type="project" value="UniProtKB-KW"/>
</dbReference>
<sequence>MWNAMHRIFINKDLCTGCKSCVLACMLKHNKDYDMYTLDLENIDNDSRGHIELDSKHNNPVPILCRHCDEPECVLACMSGAMHKDSESGIVSYDEEKCGSCYMCVMSCPYGLLKPDDRSKQNILKCDLCKDEEYPRCVANCPSGAIELQKEENDELCSVRG</sequence>
<dbReference type="AlphaFoldDB" id="A0A069ARY1"/>
<dbReference type="SUPFAM" id="SSF54862">
    <property type="entry name" value="4Fe-4S ferredoxins"/>
    <property type="match status" value="1"/>
</dbReference>
<dbReference type="InterPro" id="IPR050954">
    <property type="entry name" value="ET_IronSulfur_Cluster-Binding"/>
</dbReference>
<accession>A0A069ARY1</accession>
<dbReference type="PANTHER" id="PTHR43177:SF5">
    <property type="entry name" value="ANAEROBIC DIMETHYL SULFOXIDE REDUCTASE CHAIN B-RELATED"/>
    <property type="match status" value="1"/>
</dbReference>
<dbReference type="EMBL" id="CAAJVP010000006">
    <property type="protein sequence ID" value="VHY04913.1"/>
    <property type="molecule type" value="Genomic_DNA"/>
</dbReference>
<proteinExistence type="predicted"/>
<evidence type="ECO:0000256" key="7">
    <source>
        <dbReference type="ARBA" id="ARBA00023014"/>
    </source>
</evidence>
<dbReference type="EMBL" id="LK932861">
    <property type="protein sequence ID" value="CDS97586.1"/>
    <property type="molecule type" value="Genomic_DNA"/>
</dbReference>
<keyword evidence="4" id="KW-0677">Repeat</keyword>
<keyword evidence="6" id="KW-0408">Iron</keyword>
<protein>
    <submittedName>
        <fullName evidence="11 12">Oxidoreductase, Fe-S subunit</fullName>
    </submittedName>
    <submittedName>
        <fullName evidence="10">Putative nitrate reductase, electron transfer subunit</fullName>
    </submittedName>
</protein>
<reference evidence="13 14" key="2">
    <citation type="submission" date="2019-04" db="EMBL/GenBank/DDBJ databases">
        <authorList>
            <consortium name="Pathogen Informatics"/>
        </authorList>
    </citation>
    <scope>NUCLEOTIDE SEQUENCE [LARGE SCALE GENOMIC DNA]</scope>
    <source>
        <strain evidence="12">Clo34</strain>
        <strain evidence="15">clo34</strain>
        <strain evidence="13">Tl291</strain>
        <strain evidence="14">tl291</strain>
    </source>
</reference>
<dbReference type="PANTHER" id="PTHR43177">
    <property type="entry name" value="PROTEIN NRFC"/>
    <property type="match status" value="1"/>
</dbReference>
<dbReference type="Pfam" id="PF13247">
    <property type="entry name" value="Fer4_11"/>
    <property type="match status" value="1"/>
</dbReference>
<organism evidence="11">
    <name type="scientific">Clostridioides difficile</name>
    <name type="common">Peptoclostridium difficile</name>
    <dbReference type="NCBI Taxonomy" id="1496"/>
    <lineage>
        <taxon>Bacteria</taxon>
        <taxon>Bacillati</taxon>
        <taxon>Bacillota</taxon>
        <taxon>Clostridia</taxon>
        <taxon>Peptostreptococcales</taxon>
        <taxon>Peptostreptococcaceae</taxon>
        <taxon>Clostridioides</taxon>
    </lineage>
</organism>
<evidence type="ECO:0000256" key="5">
    <source>
        <dbReference type="ARBA" id="ARBA00022982"/>
    </source>
</evidence>
<evidence type="ECO:0000259" key="8">
    <source>
        <dbReference type="PROSITE" id="PS51379"/>
    </source>
</evidence>
<dbReference type="Proteomes" id="UP000411588">
    <property type="component" value="Unassembled WGS sequence"/>
</dbReference>
<reference evidence="11" key="1">
    <citation type="submission" date="2014-07" db="EMBL/GenBank/DDBJ databases">
        <authorList>
            <person name="Monot Marc"/>
        </authorList>
    </citation>
    <scope>NUCLEOTIDE SEQUENCE</scope>
    <source>
        <strain evidence="11">7032989</strain>
        <strain evidence="10">7032994</strain>
    </source>
</reference>
<evidence type="ECO:0000256" key="4">
    <source>
        <dbReference type="ARBA" id="ARBA00022737"/>
    </source>
</evidence>
<dbReference type="EMBL" id="LK932465">
    <property type="protein sequence ID" value="CDS83048.1"/>
    <property type="molecule type" value="Genomic_DNA"/>
</dbReference>
<keyword evidence="2" id="KW-0004">4Fe-4S</keyword>
<dbReference type="PROSITE" id="PS51379">
    <property type="entry name" value="4FE4S_FER_2"/>
    <property type="match status" value="2"/>
</dbReference>
<evidence type="ECO:0000313" key="15">
    <source>
        <dbReference type="Proteomes" id="UP000411588"/>
    </source>
</evidence>
<evidence type="ECO:0000256" key="3">
    <source>
        <dbReference type="ARBA" id="ARBA00022723"/>
    </source>
</evidence>
<dbReference type="GO" id="GO:0051539">
    <property type="term" value="F:4 iron, 4 sulfur cluster binding"/>
    <property type="evidence" value="ECO:0007669"/>
    <property type="project" value="UniProtKB-KW"/>
</dbReference>
<keyword evidence="5" id="KW-0249">Electron transport</keyword>
<dbReference type="EMBL" id="LK932347">
    <property type="protein sequence ID" value="CDS83190.1"/>
    <property type="molecule type" value="Genomic_DNA"/>
</dbReference>
<dbReference type="PATRIC" id="fig|1496.854.peg.200"/>
<keyword evidence="3" id="KW-0479">Metal-binding</keyword>